<dbReference type="Proteomes" id="UP000281547">
    <property type="component" value="Unassembled WGS sequence"/>
</dbReference>
<dbReference type="AlphaFoldDB" id="A0A433XA45"/>
<protein>
    <submittedName>
        <fullName evidence="2">NUDIX domain-containing protein</fullName>
    </submittedName>
</protein>
<sequence>MTDQRSGGFRPLHLPSFDAPFGYLPVGSASLLVEAGVLDVEGGRLVVSGTNLDAQLADASALLVSEGLIQPLRGELMPVRATSRGPVLCRIDRSAMRHLGLWATKVHVHGLVEDEKGRLAGLWLSRRSAAASHAPGCLDTLVAGGQAASETEQETVVKEAWEEAGLNEGRLARLVRRTEIELHYASDQGFHQERILTYDLALPQDFHPRCVDGEIEAFELIAFEALGDLLRASDAFKYASWIATMDLAERLRAGERGKS</sequence>
<accession>A0A433XA45</accession>
<gene>
    <name evidence="2" type="ORF">EMQ25_08735</name>
</gene>
<name>A0A433XA45_9HYPH</name>
<evidence type="ECO:0000259" key="1">
    <source>
        <dbReference type="PROSITE" id="PS51462"/>
    </source>
</evidence>
<evidence type="ECO:0000313" key="2">
    <source>
        <dbReference type="EMBL" id="RUT30956.1"/>
    </source>
</evidence>
<organism evidence="2 3">
    <name type="scientific">Arsenicitalea aurantiaca</name>
    <dbReference type="NCBI Taxonomy" id="1783274"/>
    <lineage>
        <taxon>Bacteria</taxon>
        <taxon>Pseudomonadati</taxon>
        <taxon>Pseudomonadota</taxon>
        <taxon>Alphaproteobacteria</taxon>
        <taxon>Hyphomicrobiales</taxon>
        <taxon>Devosiaceae</taxon>
        <taxon>Arsenicitalea</taxon>
    </lineage>
</organism>
<dbReference type="CDD" id="cd03676">
    <property type="entry name" value="NUDIX_Tnr3_like"/>
    <property type="match status" value="1"/>
</dbReference>
<dbReference type="GO" id="GO:0003824">
    <property type="term" value="F:catalytic activity"/>
    <property type="evidence" value="ECO:0007669"/>
    <property type="project" value="UniProtKB-ARBA"/>
</dbReference>
<dbReference type="Pfam" id="PF00293">
    <property type="entry name" value="NUDIX"/>
    <property type="match status" value="1"/>
</dbReference>
<comment type="caution">
    <text evidence="2">The sequence shown here is derived from an EMBL/GenBank/DDBJ whole genome shotgun (WGS) entry which is preliminary data.</text>
</comment>
<reference evidence="2 3" key="1">
    <citation type="journal article" date="2016" name="Int. J. Syst. Evol. Microbiol.">
        <title>Arsenicitalea aurantiaca gen. nov., sp. nov., a new member of the family Hyphomicrobiaceae, isolated from high-arsenic sediment.</title>
        <authorList>
            <person name="Mu Y."/>
            <person name="Zhou L."/>
            <person name="Zeng X.C."/>
            <person name="Liu L."/>
            <person name="Pan Y."/>
            <person name="Chen X."/>
            <person name="Wang J."/>
            <person name="Li S."/>
            <person name="Li W.J."/>
            <person name="Wang Y."/>
        </authorList>
    </citation>
    <scope>NUCLEOTIDE SEQUENCE [LARGE SCALE GENOMIC DNA]</scope>
    <source>
        <strain evidence="2 3">42-50</strain>
    </source>
</reference>
<dbReference type="OrthoDB" id="7863301at2"/>
<keyword evidence="3" id="KW-1185">Reference proteome</keyword>
<dbReference type="SUPFAM" id="SSF55811">
    <property type="entry name" value="Nudix"/>
    <property type="match status" value="1"/>
</dbReference>
<dbReference type="InterPro" id="IPR000086">
    <property type="entry name" value="NUDIX_hydrolase_dom"/>
</dbReference>
<proteinExistence type="predicted"/>
<dbReference type="RefSeq" id="WP_127188202.1">
    <property type="nucleotide sequence ID" value="NZ_RZNJ01000003.1"/>
</dbReference>
<evidence type="ECO:0000313" key="3">
    <source>
        <dbReference type="Proteomes" id="UP000281547"/>
    </source>
</evidence>
<dbReference type="PROSITE" id="PS51462">
    <property type="entry name" value="NUDIX"/>
    <property type="match status" value="1"/>
</dbReference>
<dbReference type="Gene3D" id="3.90.79.10">
    <property type="entry name" value="Nucleoside Triphosphate Pyrophosphohydrolase"/>
    <property type="match status" value="1"/>
</dbReference>
<feature type="domain" description="Nudix hydrolase" evidence="1">
    <location>
        <begin position="103"/>
        <end position="243"/>
    </location>
</feature>
<dbReference type="InterPro" id="IPR015797">
    <property type="entry name" value="NUDIX_hydrolase-like_dom_sf"/>
</dbReference>
<dbReference type="EMBL" id="RZNJ01000003">
    <property type="protein sequence ID" value="RUT30956.1"/>
    <property type="molecule type" value="Genomic_DNA"/>
</dbReference>